<dbReference type="OrthoDB" id="827255at2"/>
<keyword evidence="2" id="KW-1185">Reference proteome</keyword>
<comment type="caution">
    <text evidence="1">The sequence shown here is derived from an EMBL/GenBank/DDBJ whole genome shotgun (WGS) entry which is preliminary data.</text>
</comment>
<dbReference type="RefSeq" id="WP_144249703.1">
    <property type="nucleotide sequence ID" value="NZ_VLPK01000003.1"/>
</dbReference>
<name>A0A556MIC7_9SPHI</name>
<reference evidence="1 2" key="1">
    <citation type="submission" date="2019-07" db="EMBL/GenBank/DDBJ databases">
        <authorList>
            <person name="Huq M.A."/>
        </authorList>
    </citation>
    <scope>NUCLEOTIDE SEQUENCE [LARGE SCALE GENOMIC DNA]</scope>
    <source>
        <strain evidence="1 2">MAH-19</strain>
    </source>
</reference>
<sequence>MDALIVYPQNADQLTALKAVMKAMNISFVQQEEEYSDYVINGIKESLQQADNGLLTPYTGIKDMLA</sequence>
<protein>
    <submittedName>
        <fullName evidence="1">Uncharacterized protein</fullName>
    </submittedName>
</protein>
<organism evidence="1 2">
    <name type="scientific">Mucilaginibacter corticis</name>
    <dbReference type="NCBI Taxonomy" id="2597670"/>
    <lineage>
        <taxon>Bacteria</taxon>
        <taxon>Pseudomonadati</taxon>
        <taxon>Bacteroidota</taxon>
        <taxon>Sphingobacteriia</taxon>
        <taxon>Sphingobacteriales</taxon>
        <taxon>Sphingobacteriaceae</taxon>
        <taxon>Mucilaginibacter</taxon>
    </lineage>
</organism>
<dbReference type="InterPro" id="IPR020271">
    <property type="entry name" value="Uncharacterised_MJ1172"/>
</dbReference>
<dbReference type="EMBL" id="VLPK01000003">
    <property type="protein sequence ID" value="TSJ39666.1"/>
    <property type="molecule type" value="Genomic_DNA"/>
</dbReference>
<evidence type="ECO:0000313" key="1">
    <source>
        <dbReference type="EMBL" id="TSJ39666.1"/>
    </source>
</evidence>
<gene>
    <name evidence="1" type="ORF">FO440_18170</name>
</gene>
<dbReference type="Pfam" id="PF10884">
    <property type="entry name" value="DUF2683"/>
    <property type="match status" value="1"/>
</dbReference>
<accession>A0A556MIC7</accession>
<evidence type="ECO:0000313" key="2">
    <source>
        <dbReference type="Proteomes" id="UP000318733"/>
    </source>
</evidence>
<dbReference type="Proteomes" id="UP000318733">
    <property type="component" value="Unassembled WGS sequence"/>
</dbReference>
<proteinExistence type="predicted"/>
<dbReference type="AlphaFoldDB" id="A0A556MIC7"/>